<evidence type="ECO:0000313" key="2">
    <source>
        <dbReference type="Proteomes" id="UP001165960"/>
    </source>
</evidence>
<proteinExistence type="predicted"/>
<accession>A0ACC2RT59</accession>
<name>A0ACC2RT59_9FUNG</name>
<feature type="non-terminal residue" evidence="1">
    <location>
        <position position="84"/>
    </location>
</feature>
<evidence type="ECO:0000313" key="1">
    <source>
        <dbReference type="EMBL" id="KAJ9053219.1"/>
    </source>
</evidence>
<reference evidence="1" key="1">
    <citation type="submission" date="2022-04" db="EMBL/GenBank/DDBJ databases">
        <title>Genome of the entomopathogenic fungus Entomophthora muscae.</title>
        <authorList>
            <person name="Elya C."/>
            <person name="Lovett B.R."/>
            <person name="Lee E."/>
            <person name="Macias A.M."/>
            <person name="Hajek A.E."/>
            <person name="De Bivort B.L."/>
            <person name="Kasson M.T."/>
            <person name="De Fine Licht H.H."/>
            <person name="Stajich J.E."/>
        </authorList>
    </citation>
    <scope>NUCLEOTIDE SEQUENCE</scope>
    <source>
        <strain evidence="1">Berkeley</strain>
    </source>
</reference>
<organism evidence="1 2">
    <name type="scientific">Entomophthora muscae</name>
    <dbReference type="NCBI Taxonomy" id="34485"/>
    <lineage>
        <taxon>Eukaryota</taxon>
        <taxon>Fungi</taxon>
        <taxon>Fungi incertae sedis</taxon>
        <taxon>Zoopagomycota</taxon>
        <taxon>Entomophthoromycotina</taxon>
        <taxon>Entomophthoromycetes</taxon>
        <taxon>Entomophthorales</taxon>
        <taxon>Entomophthoraceae</taxon>
        <taxon>Entomophthora</taxon>
    </lineage>
</organism>
<dbReference type="Proteomes" id="UP001165960">
    <property type="component" value="Unassembled WGS sequence"/>
</dbReference>
<keyword evidence="2" id="KW-1185">Reference proteome</keyword>
<protein>
    <submittedName>
        <fullName evidence="1">Uncharacterized protein</fullName>
    </submittedName>
</protein>
<gene>
    <name evidence="1" type="ORF">DSO57_1026441</name>
</gene>
<dbReference type="EMBL" id="QTSX02006544">
    <property type="protein sequence ID" value="KAJ9053219.1"/>
    <property type="molecule type" value="Genomic_DNA"/>
</dbReference>
<comment type="caution">
    <text evidence="1">The sequence shown here is derived from an EMBL/GenBank/DDBJ whole genome shotgun (WGS) entry which is preliminary data.</text>
</comment>
<sequence>MNYPGLISPVDTSKRAFYAPIPLRRPRPRRLRCRRIHLPSPRYMARSRRAHMGCRVCQRKLRSRKFQPANSDQTQATSTNGLNL</sequence>